<dbReference type="GO" id="GO:0005886">
    <property type="term" value="C:plasma membrane"/>
    <property type="evidence" value="ECO:0007669"/>
    <property type="project" value="UniProtKB-SubCell"/>
</dbReference>
<evidence type="ECO:0000256" key="3">
    <source>
        <dbReference type="ARBA" id="ARBA00022692"/>
    </source>
</evidence>
<dbReference type="STRING" id="1122973.GCA_000379925_00380"/>
<dbReference type="RefSeq" id="WP_134849242.1">
    <property type="nucleotide sequence ID" value="NZ_CP197400.1"/>
</dbReference>
<keyword evidence="3" id="KW-0812">Transmembrane</keyword>
<dbReference type="Pfam" id="PF02687">
    <property type="entry name" value="FtsX"/>
    <property type="match status" value="1"/>
</dbReference>
<dbReference type="OrthoDB" id="1097311at2"/>
<evidence type="ECO:0000256" key="6">
    <source>
        <dbReference type="ARBA" id="ARBA00038076"/>
    </source>
</evidence>
<evidence type="ECO:0000313" key="9">
    <source>
        <dbReference type="Proteomes" id="UP000297225"/>
    </source>
</evidence>
<sequence>MTKHILKKMWNERSSNVALLLELFLIALFLWYAIDLVYVQVRNYKQYPGWDVENTYQVKLKEILVFDKEYQDSVSIEDQSAALWSLYDRIKNYDGVESVSMSTGAMPGTKIKSFEMFITRYGIFEQREIASPEVTTSFVDVFKIRSVYGDSESVKSALINKHRVATSDVLNIFNSKSNTVVGDTLFTDTSLNEASEVIYEMIYPIKNNRFTSSIPMLLSNLSEGDMIYSPFYSEICIRVASSAKEGFEERFSADIGKSFVQANMKFDGLQYLPDSFEVYEKEVRNDLLLNSFLLIFLLTNILIGVVGVFTNRAQKSVGEIGLRISFGATPRSAIRMFIYEGVITLLVAFVLAAIVVAILFYIGFPSVSLIPLDTARYVGVLLIVFIVMLVTLTLAVWLPIRKVTKIPPAQSLREE</sequence>
<organism evidence="8 9">
    <name type="scientific">Porphyromonas levii</name>
    <dbReference type="NCBI Taxonomy" id="28114"/>
    <lineage>
        <taxon>Bacteria</taxon>
        <taxon>Pseudomonadati</taxon>
        <taxon>Bacteroidota</taxon>
        <taxon>Bacteroidia</taxon>
        <taxon>Bacteroidales</taxon>
        <taxon>Porphyromonadaceae</taxon>
        <taxon>Porphyromonas</taxon>
    </lineage>
</organism>
<comment type="similarity">
    <text evidence="6">Belongs to the ABC-4 integral membrane protein family.</text>
</comment>
<evidence type="ECO:0000256" key="5">
    <source>
        <dbReference type="ARBA" id="ARBA00023136"/>
    </source>
</evidence>
<dbReference type="GO" id="GO:0022857">
    <property type="term" value="F:transmembrane transporter activity"/>
    <property type="evidence" value="ECO:0007669"/>
    <property type="project" value="TreeGrafter"/>
</dbReference>
<evidence type="ECO:0000256" key="2">
    <source>
        <dbReference type="ARBA" id="ARBA00022475"/>
    </source>
</evidence>
<dbReference type="Proteomes" id="UP000297225">
    <property type="component" value="Unassembled WGS sequence"/>
</dbReference>
<name>A0A4Y8WRG8_9PORP</name>
<dbReference type="PANTHER" id="PTHR30572">
    <property type="entry name" value="MEMBRANE COMPONENT OF TRANSPORTER-RELATED"/>
    <property type="match status" value="1"/>
</dbReference>
<proteinExistence type="inferred from homology"/>
<gene>
    <name evidence="8" type="ORF">E4P47_01845</name>
</gene>
<evidence type="ECO:0000256" key="1">
    <source>
        <dbReference type="ARBA" id="ARBA00004651"/>
    </source>
</evidence>
<keyword evidence="5" id="KW-0472">Membrane</keyword>
<evidence type="ECO:0000313" key="8">
    <source>
        <dbReference type="EMBL" id="TFH96729.1"/>
    </source>
</evidence>
<dbReference type="InterPro" id="IPR003838">
    <property type="entry name" value="ABC3_permease_C"/>
</dbReference>
<keyword evidence="4" id="KW-1133">Transmembrane helix</keyword>
<accession>A0A4Y8WRG8</accession>
<evidence type="ECO:0000256" key="4">
    <source>
        <dbReference type="ARBA" id="ARBA00022989"/>
    </source>
</evidence>
<dbReference type="AlphaFoldDB" id="A0A4Y8WRG8"/>
<feature type="domain" description="ABC3 transporter permease C-terminal" evidence="7">
    <location>
        <begin position="292"/>
        <end position="408"/>
    </location>
</feature>
<dbReference type="InterPro" id="IPR050250">
    <property type="entry name" value="Macrolide_Exporter_MacB"/>
</dbReference>
<dbReference type="EMBL" id="SPNC01000014">
    <property type="protein sequence ID" value="TFH96729.1"/>
    <property type="molecule type" value="Genomic_DNA"/>
</dbReference>
<protein>
    <submittedName>
        <fullName evidence="8">ABC transporter permease</fullName>
    </submittedName>
</protein>
<reference evidence="8 9" key="1">
    <citation type="submission" date="2019-03" db="EMBL/GenBank/DDBJ databases">
        <title>Porphyromonas levii Isolated from the Uterus of Dairy Cows.</title>
        <authorList>
            <person name="Francis A.M."/>
        </authorList>
    </citation>
    <scope>NUCLEOTIDE SEQUENCE [LARGE SCALE GENOMIC DNA]</scope>
    <source>
        <strain evidence="8 9">AF5678</strain>
    </source>
</reference>
<comment type="subcellular location">
    <subcellularLocation>
        <location evidence="1">Cell membrane</location>
        <topology evidence="1">Multi-pass membrane protein</topology>
    </subcellularLocation>
</comment>
<keyword evidence="2" id="KW-1003">Cell membrane</keyword>
<evidence type="ECO:0000259" key="7">
    <source>
        <dbReference type="Pfam" id="PF02687"/>
    </source>
</evidence>
<dbReference type="PANTHER" id="PTHR30572:SF4">
    <property type="entry name" value="ABC TRANSPORTER PERMEASE YTRF"/>
    <property type="match status" value="1"/>
</dbReference>
<keyword evidence="9" id="KW-1185">Reference proteome</keyword>
<comment type="caution">
    <text evidence="8">The sequence shown here is derived from an EMBL/GenBank/DDBJ whole genome shotgun (WGS) entry which is preliminary data.</text>
</comment>